<dbReference type="InterPro" id="IPR001959">
    <property type="entry name" value="Transposase"/>
</dbReference>
<evidence type="ECO:0000259" key="10">
    <source>
        <dbReference type="Pfam" id="PF07282"/>
    </source>
</evidence>
<dbReference type="NCBIfam" id="NF040570">
    <property type="entry name" value="guided_TnpB"/>
    <property type="match status" value="1"/>
</dbReference>
<evidence type="ECO:0000256" key="8">
    <source>
        <dbReference type="SAM" id="MobiDB-lite"/>
    </source>
</evidence>
<reference evidence="12 13" key="1">
    <citation type="submission" date="2023-03" db="EMBL/GenBank/DDBJ databases">
        <authorList>
            <person name="Uniacke-Lowe S."/>
            <person name="Ross P."/>
            <person name="Hill C."/>
        </authorList>
    </citation>
    <scope>NUCLEOTIDE SEQUENCE [LARGE SCALE GENOMIC DNA]</scope>
    <source>
        <strain evidence="12 13">APC 4016</strain>
    </source>
</reference>
<evidence type="ECO:0000256" key="2">
    <source>
        <dbReference type="ARBA" id="ARBA00011044"/>
    </source>
</evidence>
<evidence type="ECO:0000259" key="11">
    <source>
        <dbReference type="Pfam" id="PF12323"/>
    </source>
</evidence>
<organism evidence="12 13">
    <name type="scientific">Planococcus notacanthi</name>
    <dbReference type="NCBI Taxonomy" id="3035188"/>
    <lineage>
        <taxon>Bacteria</taxon>
        <taxon>Bacillati</taxon>
        <taxon>Bacillota</taxon>
        <taxon>Bacilli</taxon>
        <taxon>Bacillales</taxon>
        <taxon>Caryophanaceae</taxon>
        <taxon>Planococcus</taxon>
    </lineage>
</organism>
<comment type="similarity">
    <text evidence="1">In the C-terminal section; belongs to the transposase 35 family.</text>
</comment>
<keyword evidence="4" id="KW-0479">Metal-binding</keyword>
<dbReference type="GO" id="GO:0004519">
    <property type="term" value="F:endonuclease activity"/>
    <property type="evidence" value="ECO:0007669"/>
    <property type="project" value="UniProtKB-KW"/>
</dbReference>
<feature type="domain" description="Cas12f1-like TNB" evidence="10">
    <location>
        <begin position="293"/>
        <end position="360"/>
    </location>
</feature>
<accession>A0ABT7ZH77</accession>
<evidence type="ECO:0000313" key="12">
    <source>
        <dbReference type="EMBL" id="MDN3426505.1"/>
    </source>
</evidence>
<dbReference type="PANTHER" id="PTHR30405:SF25">
    <property type="entry name" value="RNA-GUIDED DNA ENDONUCLEASE INSQ-RELATED"/>
    <property type="match status" value="1"/>
</dbReference>
<name>A0ABT7ZH77_9BACL</name>
<evidence type="ECO:0000256" key="4">
    <source>
        <dbReference type="ARBA" id="ARBA00022723"/>
    </source>
</evidence>
<dbReference type="NCBIfam" id="TIGR01766">
    <property type="entry name" value="IS200/IS605 family accessory protein TnpB-like domain"/>
    <property type="match status" value="1"/>
</dbReference>
<gene>
    <name evidence="12" type="primary">tnpB</name>
    <name evidence="12" type="ORF">QMA01_04290</name>
</gene>
<keyword evidence="12" id="KW-0255">Endonuclease</keyword>
<feature type="compositionally biased region" description="Basic residues" evidence="8">
    <location>
        <begin position="231"/>
        <end position="240"/>
    </location>
</feature>
<keyword evidence="6" id="KW-0238">DNA-binding</keyword>
<dbReference type="PANTHER" id="PTHR30405">
    <property type="entry name" value="TRANSPOSASE"/>
    <property type="match status" value="1"/>
</dbReference>
<evidence type="ECO:0000256" key="3">
    <source>
        <dbReference type="ARBA" id="ARBA00022578"/>
    </source>
</evidence>
<keyword evidence="3" id="KW-0815">Transposition</keyword>
<keyword evidence="7" id="KW-0233">DNA recombination</keyword>
<comment type="caution">
    <text evidence="12">The sequence shown here is derived from an EMBL/GenBank/DDBJ whole genome shotgun (WGS) entry which is preliminary data.</text>
</comment>
<proteinExistence type="inferred from homology"/>
<dbReference type="Pfam" id="PF12323">
    <property type="entry name" value="HTH_OrfB_IS605"/>
    <property type="match status" value="1"/>
</dbReference>
<sequence length="365" mass="42069">MLKAYKYRLVPNRAQREYFAKTFGSVRFLYNQMLADRKAHYELYKHDKKLLYAIKLRTYTSFKQEFPFLREPDNLALANAKLDLDAAYQTFYKHGAGFPVFKSKHHSKASYKTNNQKGSIRILNNRIKLPKIGFVKFKHHRKFNGLIKSCTVSMTPSGNYYISVLVEQDGVPWIPAPHKIGIDLGLTDFAITTNDAGFSEKIANPKHLEKAEKKLKRAQQRLSRKKEGSKNRGKARKVVAKKHEEIANQRKDFLHKLSHKIVHENQVIVLETLSSKNMMQNRRLAKAIASVSWSEFTRQLEYKALWLGRTIIKADRWYPSSQICSACGDKGSKKPLGIRTWTCIPCGTDHDRDINASRNLLSLTL</sequence>
<evidence type="ECO:0000313" key="13">
    <source>
        <dbReference type="Proteomes" id="UP001225873"/>
    </source>
</evidence>
<feature type="domain" description="Probable transposase IS891/IS1136/IS1341" evidence="9">
    <location>
        <begin position="164"/>
        <end position="281"/>
    </location>
</feature>
<evidence type="ECO:0000256" key="6">
    <source>
        <dbReference type="ARBA" id="ARBA00023125"/>
    </source>
</evidence>
<keyword evidence="5" id="KW-0862">Zinc</keyword>
<dbReference type="EMBL" id="JASDCQ010000001">
    <property type="protein sequence ID" value="MDN3426505.1"/>
    <property type="molecule type" value="Genomic_DNA"/>
</dbReference>
<protein>
    <submittedName>
        <fullName evidence="12">IS200/IS605 family element RNA-guided endonuclease TnpB</fullName>
    </submittedName>
</protein>
<evidence type="ECO:0000256" key="5">
    <source>
        <dbReference type="ARBA" id="ARBA00022833"/>
    </source>
</evidence>
<feature type="region of interest" description="Disordered" evidence="8">
    <location>
        <begin position="216"/>
        <end position="240"/>
    </location>
</feature>
<dbReference type="Proteomes" id="UP001225873">
    <property type="component" value="Unassembled WGS sequence"/>
</dbReference>
<evidence type="ECO:0000256" key="7">
    <source>
        <dbReference type="ARBA" id="ARBA00023172"/>
    </source>
</evidence>
<dbReference type="InterPro" id="IPR051399">
    <property type="entry name" value="RNA-guided_DNA_endo/Transpos"/>
</dbReference>
<dbReference type="RefSeq" id="WP_290214373.1">
    <property type="nucleotide sequence ID" value="NZ_JASDCQ010000001.1"/>
</dbReference>
<evidence type="ECO:0000259" key="9">
    <source>
        <dbReference type="Pfam" id="PF01385"/>
    </source>
</evidence>
<dbReference type="NCBIfam" id="NF038281">
    <property type="entry name" value="IS200_TnpB"/>
    <property type="match status" value="1"/>
</dbReference>
<dbReference type="Pfam" id="PF01385">
    <property type="entry name" value="OrfB_IS605"/>
    <property type="match status" value="1"/>
</dbReference>
<keyword evidence="12" id="KW-0378">Hydrolase</keyword>
<dbReference type="Pfam" id="PF07282">
    <property type="entry name" value="Cas12f1-like_TNB"/>
    <property type="match status" value="1"/>
</dbReference>
<dbReference type="InterPro" id="IPR021027">
    <property type="entry name" value="Transposase_put_HTH"/>
</dbReference>
<comment type="similarity">
    <text evidence="2">In the N-terminal section; belongs to the transposase 2 family.</text>
</comment>
<keyword evidence="13" id="KW-1185">Reference proteome</keyword>
<feature type="domain" description="Transposase putative helix-turn-helix" evidence="11">
    <location>
        <begin position="1"/>
        <end position="43"/>
    </location>
</feature>
<dbReference type="InterPro" id="IPR010095">
    <property type="entry name" value="Cas12f1-like_TNB"/>
</dbReference>
<keyword evidence="12" id="KW-0540">Nuclease</keyword>
<dbReference type="InterPro" id="IPR053522">
    <property type="entry name" value="RNA-guided_endonuclease_TnpB"/>
</dbReference>
<evidence type="ECO:0000256" key="1">
    <source>
        <dbReference type="ARBA" id="ARBA00008761"/>
    </source>
</evidence>